<organism evidence="1">
    <name type="scientific">Variovorax paradoxus</name>
    <dbReference type="NCBI Taxonomy" id="34073"/>
    <lineage>
        <taxon>Bacteria</taxon>
        <taxon>Pseudomonadati</taxon>
        <taxon>Pseudomonadota</taxon>
        <taxon>Betaproteobacteria</taxon>
        <taxon>Burkholderiales</taxon>
        <taxon>Comamonadaceae</taxon>
        <taxon>Variovorax</taxon>
    </lineage>
</organism>
<name>A0A679J9I2_VARPD</name>
<accession>A0A679J9I2</accession>
<protein>
    <submittedName>
        <fullName evidence="1">Uncharacterized protein</fullName>
    </submittedName>
</protein>
<gene>
    <name evidence="1" type="ORF">VVAX_03201</name>
</gene>
<dbReference type="RefSeq" id="WP_339090794.1">
    <property type="nucleotide sequence ID" value="NZ_LR743507.1"/>
</dbReference>
<proteinExistence type="predicted"/>
<evidence type="ECO:0000313" key="1">
    <source>
        <dbReference type="EMBL" id="CAA2105332.1"/>
    </source>
</evidence>
<dbReference type="AlphaFoldDB" id="A0A679J9I2"/>
<reference evidence="1" key="1">
    <citation type="submission" date="2019-12" db="EMBL/GenBank/DDBJ databases">
        <authorList>
            <person name="Cremers G."/>
        </authorList>
    </citation>
    <scope>NUCLEOTIDE SEQUENCE</scope>
    <source>
        <strain evidence="1">Vvax</strain>
    </source>
</reference>
<dbReference type="EMBL" id="LR743507">
    <property type="protein sequence ID" value="CAA2105332.1"/>
    <property type="molecule type" value="Genomic_DNA"/>
</dbReference>
<sequence>MAARVAFPNEEFQRLLLPWGQRLDPEGMRALCLLCGHPAHTLTAEALWPAMAIAILERAALDLWLGELLNAVIQSPDYGAPLIDACKTALLAWEKAEAQAAPYAPTDPKSALILFNDAPFVDRVDQRPHVQGLVQRLGRRVLIVRGDPATGKTHTALFVRHLVEQNPGAVQMAPIRLQEVIAEDGERVTATDLMRAIANRLHLSTEDARWDTMAQDARKAEKLTLWLEEQTALLRTRNESWLLVMDSLNHPRVGSGALELVDRLIISGSRGDLVNVGLILLALPTPPPAHVANDVIDITLPPLTETDFRTHVTELARLMQRELAPPGAAVMLDYVLKGLSFPLGHDDMDLAGQRLRELPALIARA</sequence>